<comment type="caution">
    <text evidence="6">The sequence shown here is derived from an EMBL/GenBank/DDBJ whole genome shotgun (WGS) entry which is preliminary data.</text>
</comment>
<evidence type="ECO:0000256" key="4">
    <source>
        <dbReference type="ARBA" id="ARBA00038453"/>
    </source>
</evidence>
<dbReference type="CDD" id="cd00475">
    <property type="entry name" value="Cis_IPPS"/>
    <property type="match status" value="1"/>
</dbReference>
<feature type="binding site" evidence="5">
    <location>
        <begin position="34"/>
        <end position="37"/>
    </location>
    <ligand>
        <name>substrate</name>
    </ligand>
</feature>
<dbReference type="Gene3D" id="3.40.1180.10">
    <property type="entry name" value="Decaprenyl diphosphate synthase-like"/>
    <property type="match status" value="1"/>
</dbReference>
<reference evidence="6" key="1">
    <citation type="journal article" date="2014" name="Int. J. Syst. Evol. Microbiol.">
        <title>Complete genome sequence of Corynebacterium casei LMG S-19264T (=DSM 44701T), isolated from a smear-ripened cheese.</title>
        <authorList>
            <consortium name="US DOE Joint Genome Institute (JGI-PGF)"/>
            <person name="Walter F."/>
            <person name="Albersmeier A."/>
            <person name="Kalinowski J."/>
            <person name="Ruckert C."/>
        </authorList>
    </citation>
    <scope>NUCLEOTIDE SEQUENCE</scope>
    <source>
        <strain evidence="6">CGMCC 1.14988</strain>
    </source>
</reference>
<proteinExistence type="inferred from homology"/>
<dbReference type="GO" id="GO:0033850">
    <property type="term" value="F:Z-farnesyl diphosphate synthase activity"/>
    <property type="evidence" value="ECO:0007669"/>
    <property type="project" value="UniProtKB-ARBA"/>
</dbReference>
<dbReference type="Proteomes" id="UP000650511">
    <property type="component" value="Unassembled WGS sequence"/>
</dbReference>
<comment type="caution">
    <text evidence="5">Lacks conserved residue(s) required for the propagation of feature annotation.</text>
</comment>
<feature type="binding site" evidence="5">
    <location>
        <position position="38"/>
    </location>
    <ligand>
        <name>substrate</name>
    </ligand>
</feature>
<dbReference type="NCBIfam" id="TIGR00055">
    <property type="entry name" value="uppS"/>
    <property type="match status" value="1"/>
</dbReference>
<dbReference type="GO" id="GO:0000287">
    <property type="term" value="F:magnesium ion binding"/>
    <property type="evidence" value="ECO:0007669"/>
    <property type="project" value="UniProtKB-UniRule"/>
</dbReference>
<comment type="similarity">
    <text evidence="4">Belongs to the UPP synthase family. Z-FPP synthase subfamily.</text>
</comment>
<evidence type="ECO:0000256" key="1">
    <source>
        <dbReference type="ARBA" id="ARBA00022679"/>
    </source>
</evidence>
<feature type="binding site" evidence="5">
    <location>
        <position position="204"/>
    </location>
    <ligand>
        <name>substrate</name>
    </ligand>
</feature>
<dbReference type="GO" id="GO:0045547">
    <property type="term" value="F:ditrans,polycis-polyprenyl diphosphate synthase [(2E,6E)-farnesyl diphosphate specific] activity"/>
    <property type="evidence" value="ECO:0007669"/>
    <property type="project" value="TreeGrafter"/>
</dbReference>
<feature type="active site" description="Proton acceptor" evidence="5">
    <location>
        <position position="82"/>
    </location>
</feature>
<dbReference type="InterPro" id="IPR036424">
    <property type="entry name" value="UPP_synth-like_sf"/>
</dbReference>
<dbReference type="FunFam" id="3.40.1180.10:FF:000003">
    <property type="entry name" value="Isoprenyl transferase 2"/>
    <property type="match status" value="1"/>
</dbReference>
<comment type="cofactor">
    <cofactor evidence="5">
        <name>Mg(2+)</name>
        <dbReference type="ChEBI" id="CHEBI:18420"/>
    </cofactor>
    <text evidence="5">Binds 2 magnesium ions per subunit.</text>
</comment>
<feature type="binding site" evidence="5">
    <location>
        <begin position="79"/>
        <end position="81"/>
    </location>
    <ligand>
        <name>substrate</name>
    </ligand>
</feature>
<gene>
    <name evidence="6" type="primary">uppS</name>
    <name evidence="6" type="ORF">GCM10011354_31950</name>
</gene>
<dbReference type="Pfam" id="PF01255">
    <property type="entry name" value="Prenyltransf"/>
    <property type="match status" value="1"/>
</dbReference>
<feature type="active site" evidence="5">
    <location>
        <position position="33"/>
    </location>
</feature>
<dbReference type="OrthoDB" id="4191603at2"/>
<comment type="subunit">
    <text evidence="5">Homodimer.</text>
</comment>
<dbReference type="GO" id="GO:0016094">
    <property type="term" value="P:polyprenol biosynthetic process"/>
    <property type="evidence" value="ECO:0007669"/>
    <property type="project" value="TreeGrafter"/>
</dbReference>
<dbReference type="PROSITE" id="PS01066">
    <property type="entry name" value="UPP_SYNTHASE"/>
    <property type="match status" value="1"/>
</dbReference>
<comment type="function">
    <text evidence="5">Catalyzes the condensation of isopentenyl diphosphate (IPP) with allylic pyrophosphates generating different type of terpenoids.</text>
</comment>
<evidence type="ECO:0000256" key="5">
    <source>
        <dbReference type="HAMAP-Rule" id="MF_01139"/>
    </source>
</evidence>
<feature type="binding site" evidence="5">
    <location>
        <position position="51"/>
    </location>
    <ligand>
        <name>substrate</name>
    </ligand>
</feature>
<evidence type="ECO:0000313" key="7">
    <source>
        <dbReference type="Proteomes" id="UP000650511"/>
    </source>
</evidence>
<organism evidence="6 7">
    <name type="scientific">Egicoccus halophilus</name>
    <dbReference type="NCBI Taxonomy" id="1670830"/>
    <lineage>
        <taxon>Bacteria</taxon>
        <taxon>Bacillati</taxon>
        <taxon>Actinomycetota</taxon>
        <taxon>Nitriliruptoria</taxon>
        <taxon>Egicoccales</taxon>
        <taxon>Egicoccaceae</taxon>
        <taxon>Egicoccus</taxon>
    </lineage>
</organism>
<feature type="binding site" evidence="5">
    <location>
        <begin position="210"/>
        <end position="212"/>
    </location>
    <ligand>
        <name>substrate</name>
    </ligand>
</feature>
<dbReference type="InterPro" id="IPR018520">
    <property type="entry name" value="UPP_synth-like_CS"/>
</dbReference>
<protein>
    <recommendedName>
        <fullName evidence="5">Isoprenyl transferase</fullName>
        <ecNumber evidence="5">2.5.1.-</ecNumber>
    </recommendedName>
</protein>
<keyword evidence="2 5" id="KW-0479">Metal-binding</keyword>
<feature type="binding site" evidence="5">
    <location>
        <position position="33"/>
    </location>
    <ligand>
        <name>Mg(2+)</name>
        <dbReference type="ChEBI" id="CHEBI:18420"/>
    </ligand>
</feature>
<dbReference type="AlphaFoldDB" id="A0A8J3EVF1"/>
<reference evidence="6" key="2">
    <citation type="submission" date="2020-09" db="EMBL/GenBank/DDBJ databases">
        <authorList>
            <person name="Sun Q."/>
            <person name="Zhou Y."/>
        </authorList>
    </citation>
    <scope>NUCLEOTIDE SEQUENCE</scope>
    <source>
        <strain evidence="6">CGMCC 1.14988</strain>
    </source>
</reference>
<keyword evidence="3 5" id="KW-0460">Magnesium</keyword>
<sequence length="255" mass="28719">MGVADVAYRLYERRLADELAGGPLPQHVGVILDGNRRFARERGLDDPSHGHALGAAKIDHFLGWCLELGVPYVTLWLLSTDNLGRDHQEVSRLLSIIEETVHRLAEDGRGLRLTAVGALDLLPEDTRTALTEVERATAANDRLRVQVAVGYGGRQEIADALRKLLLARADEGRTLEDVAASLCPEDIGDHLYTTGLPDPDLIIRTSGEVRLSGFLLWQSAHSEYYFCDAYWPDFRRVDFLRALRDYQRRTRRYGR</sequence>
<keyword evidence="1 5" id="KW-0808">Transferase</keyword>
<dbReference type="NCBIfam" id="NF011403">
    <property type="entry name" value="PRK14828.1"/>
    <property type="match status" value="1"/>
</dbReference>
<feature type="binding site" evidence="5">
    <location>
        <position position="223"/>
    </location>
    <ligand>
        <name>Mg(2+)</name>
        <dbReference type="ChEBI" id="CHEBI:18420"/>
    </ligand>
</feature>
<evidence type="ECO:0000256" key="2">
    <source>
        <dbReference type="ARBA" id="ARBA00022723"/>
    </source>
</evidence>
<evidence type="ECO:0000256" key="3">
    <source>
        <dbReference type="ARBA" id="ARBA00022842"/>
    </source>
</evidence>
<dbReference type="EMBL" id="BMHA01000013">
    <property type="protein sequence ID" value="GGI09011.1"/>
    <property type="molecule type" value="Genomic_DNA"/>
</dbReference>
<dbReference type="HAMAP" id="MF_01139">
    <property type="entry name" value="ISPT"/>
    <property type="match status" value="1"/>
</dbReference>
<dbReference type="InterPro" id="IPR001441">
    <property type="entry name" value="UPP_synth-like"/>
</dbReference>
<keyword evidence="7" id="KW-1185">Reference proteome</keyword>
<dbReference type="SUPFAM" id="SSF64005">
    <property type="entry name" value="Undecaprenyl diphosphate synthase"/>
    <property type="match status" value="1"/>
</dbReference>
<evidence type="ECO:0000313" key="6">
    <source>
        <dbReference type="EMBL" id="GGI09011.1"/>
    </source>
</evidence>
<accession>A0A8J3EVF1</accession>
<feature type="binding site" evidence="5">
    <location>
        <position position="85"/>
    </location>
    <ligand>
        <name>substrate</name>
    </ligand>
</feature>
<dbReference type="PANTHER" id="PTHR10291:SF43">
    <property type="entry name" value="DEHYDRODOLICHYL DIPHOSPHATE SYNTHASE COMPLEX SUBUNIT DHDDS"/>
    <property type="match status" value="1"/>
</dbReference>
<dbReference type="RefSeq" id="WP_130648703.1">
    <property type="nucleotide sequence ID" value="NZ_BMHA01000013.1"/>
</dbReference>
<dbReference type="PANTHER" id="PTHR10291">
    <property type="entry name" value="DEHYDRODOLICHYL DIPHOSPHATE SYNTHASE FAMILY MEMBER"/>
    <property type="match status" value="1"/>
</dbReference>
<dbReference type="EC" id="2.5.1.-" evidence="5"/>
<name>A0A8J3EVF1_9ACTN</name>